<accession>A0A233V3F8</accession>
<dbReference type="RefSeq" id="WP_094206073.1">
    <property type="nucleotide sequence ID" value="NZ_JAWEDN010000001.1"/>
</dbReference>
<dbReference type="AlphaFoldDB" id="A0A233V3F8"/>
<reference evidence="2" key="1">
    <citation type="submission" date="2017-04" db="EMBL/GenBank/DDBJ databases">
        <title>Finegoldia magna isolated from orthopedic joint implant-associated infections.</title>
        <authorList>
            <person name="Bjorklund S."/>
            <person name="Bruggemann H."/>
            <person name="Jensen A."/>
            <person name="Hellmark B."/>
            <person name="Soderquist B."/>
        </authorList>
    </citation>
    <scope>NUCLEOTIDE SEQUENCE [LARGE SCALE GENOMIC DNA]</scope>
    <source>
        <strain evidence="2">CCUG 54800</strain>
    </source>
</reference>
<sequence length="126" mass="14543">MGELKKREEFKSDKSRVFQTIKDRLLDNSKPTGVENQYVIDNLGVTMTYTIKEIVENEKMYIDLNSKSIDGYLNFDFGDTNSGSFVDVDIKLHNKSLFGGLMNFVMDVEKLENKLVYELKKELGEL</sequence>
<gene>
    <name evidence="1" type="ORF">B9N49_06850</name>
</gene>
<evidence type="ECO:0000313" key="2">
    <source>
        <dbReference type="Proteomes" id="UP000215413"/>
    </source>
</evidence>
<protein>
    <recommendedName>
        <fullName evidence="3">DUF3284 domain-containing protein</fullName>
    </recommendedName>
</protein>
<dbReference type="Proteomes" id="UP000215413">
    <property type="component" value="Unassembled WGS sequence"/>
</dbReference>
<comment type="caution">
    <text evidence="1">The sequence shown here is derived from an EMBL/GenBank/DDBJ whole genome shotgun (WGS) entry which is preliminary data.</text>
</comment>
<evidence type="ECO:0008006" key="3">
    <source>
        <dbReference type="Google" id="ProtNLM"/>
    </source>
</evidence>
<organism evidence="1 2">
    <name type="scientific">Finegoldia magna</name>
    <name type="common">Peptostreptococcus magnus</name>
    <dbReference type="NCBI Taxonomy" id="1260"/>
    <lineage>
        <taxon>Bacteria</taxon>
        <taxon>Bacillati</taxon>
        <taxon>Bacillota</taxon>
        <taxon>Tissierellia</taxon>
        <taxon>Tissierellales</taxon>
        <taxon>Peptoniphilaceae</taxon>
        <taxon>Finegoldia</taxon>
    </lineage>
</organism>
<evidence type="ECO:0000313" key="1">
    <source>
        <dbReference type="EMBL" id="OXZ26873.1"/>
    </source>
</evidence>
<dbReference type="EMBL" id="NDYC01000031">
    <property type="protein sequence ID" value="OXZ26873.1"/>
    <property type="molecule type" value="Genomic_DNA"/>
</dbReference>
<proteinExistence type="predicted"/>
<name>A0A233V3F8_FINMA</name>